<dbReference type="SUPFAM" id="SSF54373">
    <property type="entry name" value="FAD-linked reductases, C-terminal domain"/>
    <property type="match status" value="1"/>
</dbReference>
<name>W4KD28_HETIT</name>
<dbReference type="PIRSF" id="PIRSF000137">
    <property type="entry name" value="Alcohol_oxidase"/>
    <property type="match status" value="1"/>
</dbReference>
<proteinExistence type="inferred from homology"/>
<dbReference type="InParanoid" id="W4KD28"/>
<organism evidence="6 7">
    <name type="scientific">Heterobasidion irregulare (strain TC 32-1)</name>
    <dbReference type="NCBI Taxonomy" id="747525"/>
    <lineage>
        <taxon>Eukaryota</taxon>
        <taxon>Fungi</taxon>
        <taxon>Dikarya</taxon>
        <taxon>Basidiomycota</taxon>
        <taxon>Agaricomycotina</taxon>
        <taxon>Agaricomycetes</taxon>
        <taxon>Russulales</taxon>
        <taxon>Bondarzewiaceae</taxon>
        <taxon>Heterobasidion</taxon>
        <taxon>Heterobasidion annosum species complex</taxon>
    </lineage>
</organism>
<dbReference type="InterPro" id="IPR036188">
    <property type="entry name" value="FAD/NAD-bd_sf"/>
</dbReference>
<dbReference type="HOGENOM" id="CLU_002865_5_1_1"/>
<feature type="domain" description="Glucose-methanol-choline oxidoreductase N-terminal" evidence="5">
    <location>
        <begin position="286"/>
        <end position="300"/>
    </location>
</feature>
<dbReference type="Pfam" id="PF05199">
    <property type="entry name" value="GMC_oxred_C"/>
    <property type="match status" value="1"/>
</dbReference>
<comment type="cofactor">
    <cofactor evidence="1 3">
        <name>FAD</name>
        <dbReference type="ChEBI" id="CHEBI:57692"/>
    </cofactor>
</comment>
<dbReference type="Pfam" id="PF00732">
    <property type="entry name" value="GMC_oxred_N"/>
    <property type="match status" value="1"/>
</dbReference>
<dbReference type="PROSITE" id="PS00624">
    <property type="entry name" value="GMC_OXRED_2"/>
    <property type="match status" value="1"/>
</dbReference>
<dbReference type="AlphaFoldDB" id="W4KD28"/>
<keyword evidence="7" id="KW-1185">Reference proteome</keyword>
<dbReference type="STRING" id="747525.W4KD28"/>
<dbReference type="GO" id="GO:0016614">
    <property type="term" value="F:oxidoreductase activity, acting on CH-OH group of donors"/>
    <property type="evidence" value="ECO:0007669"/>
    <property type="project" value="InterPro"/>
</dbReference>
<evidence type="ECO:0000256" key="2">
    <source>
        <dbReference type="ARBA" id="ARBA00010790"/>
    </source>
</evidence>
<evidence type="ECO:0000256" key="3">
    <source>
        <dbReference type="PIRSR" id="PIRSR000137-2"/>
    </source>
</evidence>
<dbReference type="InterPro" id="IPR007867">
    <property type="entry name" value="GMC_OxRtase_C"/>
</dbReference>
<sequence>MTSSSQAASRLQDSRHDPTHSCPSPGGAAGCLLAGRLAAASPTLTILVLEAGPPTRELLAHIQPARYLSHLAPTSTTVRFHKAEKKEALGGRELVVPCGQCLGGGSSVNFAMYTRASRSDYDDWETVYGNVGWGSNDLVPLLEKTETYQVGPDALNHGYEGPLKISYGGIYTDAGQQFLEAAAVYDKQRTVGGDPNDLVSVNKYGRWQKWIDAKTGRRSDVPHYFIYNQAHNERLHVVTSVHVNRVLLEGARAVGVEFRWNKRFLPDADDETHTVRARRLVVLSAGSFGSPGILERSGIGAADVLSKNGVKQVVDLPGVGEGYQDHNVVFVPYVAAPEAETLDGIVLSDPDVIELTSNEWLKSGQGLMAHNGIDAGVKIRPTPEELEAWGPEFRKRWESYFAPAPDKPVLWMGPASMLVGDWSVAERQKYFSMAYFNEYPAARGHVHITSGTDVTAPTDFEHGFLEDVADVRPLVWGYKFSRELARRMPLFRGEYAPLHPKFPEGSAAGIVVGTEGAGPGPVPLDAPDLLYDEEDDRAIEKYTREFVSTAWHALGTCAMKPRAEGGVVDSELNVYGVEGLKIADLSVCPGNVSANTYSTALVVGEKAAMIIAEELGIKGV</sequence>
<evidence type="ECO:0000313" key="7">
    <source>
        <dbReference type="Proteomes" id="UP000030671"/>
    </source>
</evidence>
<gene>
    <name evidence="6" type="primary">gor15</name>
    <name evidence="6" type="ORF">HETIRDRAFT_48370</name>
</gene>
<dbReference type="GO" id="GO:0050660">
    <property type="term" value="F:flavin adenine dinucleotide binding"/>
    <property type="evidence" value="ECO:0007669"/>
    <property type="project" value="InterPro"/>
</dbReference>
<reference evidence="6 7" key="1">
    <citation type="journal article" date="2012" name="New Phytol.">
        <title>Insight into trade-off between wood decay and parasitism from the genome of a fungal forest pathogen.</title>
        <authorList>
            <person name="Olson A."/>
            <person name="Aerts A."/>
            <person name="Asiegbu F."/>
            <person name="Belbahri L."/>
            <person name="Bouzid O."/>
            <person name="Broberg A."/>
            <person name="Canback B."/>
            <person name="Coutinho P.M."/>
            <person name="Cullen D."/>
            <person name="Dalman K."/>
            <person name="Deflorio G."/>
            <person name="van Diepen L.T."/>
            <person name="Dunand C."/>
            <person name="Duplessis S."/>
            <person name="Durling M."/>
            <person name="Gonthier P."/>
            <person name="Grimwood J."/>
            <person name="Fossdal C.G."/>
            <person name="Hansson D."/>
            <person name="Henrissat B."/>
            <person name="Hietala A."/>
            <person name="Himmelstrand K."/>
            <person name="Hoffmeister D."/>
            <person name="Hogberg N."/>
            <person name="James T.Y."/>
            <person name="Karlsson M."/>
            <person name="Kohler A."/>
            <person name="Kues U."/>
            <person name="Lee Y.H."/>
            <person name="Lin Y.C."/>
            <person name="Lind M."/>
            <person name="Lindquist E."/>
            <person name="Lombard V."/>
            <person name="Lucas S."/>
            <person name="Lunden K."/>
            <person name="Morin E."/>
            <person name="Murat C."/>
            <person name="Park J."/>
            <person name="Raffaello T."/>
            <person name="Rouze P."/>
            <person name="Salamov A."/>
            <person name="Schmutz J."/>
            <person name="Solheim H."/>
            <person name="Stahlberg J."/>
            <person name="Velez H."/>
            <person name="de Vries R.P."/>
            <person name="Wiebenga A."/>
            <person name="Woodward S."/>
            <person name="Yakovlev I."/>
            <person name="Garbelotto M."/>
            <person name="Martin F."/>
            <person name="Grigoriev I.V."/>
            <person name="Stenlid J."/>
        </authorList>
    </citation>
    <scope>NUCLEOTIDE SEQUENCE [LARGE SCALE GENOMIC DNA]</scope>
    <source>
        <strain evidence="6 7">TC 32-1</strain>
    </source>
</reference>
<feature type="binding site" evidence="3">
    <location>
        <position position="243"/>
    </location>
    <ligand>
        <name>FAD</name>
        <dbReference type="ChEBI" id="CHEBI:57692"/>
    </ligand>
</feature>
<dbReference type="PANTHER" id="PTHR11552">
    <property type="entry name" value="GLUCOSE-METHANOL-CHOLINE GMC OXIDOREDUCTASE"/>
    <property type="match status" value="1"/>
</dbReference>
<dbReference type="SUPFAM" id="SSF51905">
    <property type="entry name" value="FAD/NAD(P)-binding domain"/>
    <property type="match status" value="1"/>
</dbReference>
<protein>
    <submittedName>
        <fullName evidence="6">GMC oxidoreductase 15</fullName>
    </submittedName>
</protein>
<dbReference type="EMBL" id="KI925456">
    <property type="protein sequence ID" value="ETW83644.1"/>
    <property type="molecule type" value="Genomic_DNA"/>
</dbReference>
<feature type="region of interest" description="Disordered" evidence="4">
    <location>
        <begin position="1"/>
        <end position="23"/>
    </location>
</feature>
<dbReference type="PANTHER" id="PTHR11552:SF78">
    <property type="entry name" value="GLUCOSE-METHANOL-CHOLINE OXIDOREDUCTASE N-TERMINAL DOMAIN-CONTAINING PROTEIN"/>
    <property type="match status" value="1"/>
</dbReference>
<dbReference type="Gene3D" id="3.30.560.10">
    <property type="entry name" value="Glucose Oxidase, domain 3"/>
    <property type="match status" value="1"/>
</dbReference>
<feature type="binding site" evidence="3">
    <location>
        <begin position="551"/>
        <end position="552"/>
    </location>
    <ligand>
        <name>FAD</name>
        <dbReference type="ChEBI" id="CHEBI:57692"/>
    </ligand>
</feature>
<evidence type="ECO:0000256" key="1">
    <source>
        <dbReference type="ARBA" id="ARBA00001974"/>
    </source>
</evidence>
<dbReference type="eggNOG" id="KOG1238">
    <property type="taxonomic scope" value="Eukaryota"/>
</dbReference>
<evidence type="ECO:0000313" key="6">
    <source>
        <dbReference type="EMBL" id="ETW83644.1"/>
    </source>
</evidence>
<feature type="compositionally biased region" description="Polar residues" evidence="4">
    <location>
        <begin position="1"/>
        <end position="11"/>
    </location>
</feature>
<dbReference type="KEGG" id="hir:HETIRDRAFT_48370"/>
<comment type="similarity">
    <text evidence="2">Belongs to the GMC oxidoreductase family.</text>
</comment>
<dbReference type="InterPro" id="IPR012132">
    <property type="entry name" value="GMC_OxRdtase"/>
</dbReference>
<dbReference type="RefSeq" id="XP_009543235.1">
    <property type="nucleotide sequence ID" value="XM_009544940.1"/>
</dbReference>
<evidence type="ECO:0000259" key="5">
    <source>
        <dbReference type="PROSITE" id="PS00624"/>
    </source>
</evidence>
<keyword evidence="3" id="KW-0274">FAD</keyword>
<dbReference type="Proteomes" id="UP000030671">
    <property type="component" value="Unassembled WGS sequence"/>
</dbReference>
<keyword evidence="3" id="KW-0285">Flavoprotein</keyword>
<dbReference type="OrthoDB" id="269227at2759"/>
<accession>W4KD28</accession>
<dbReference type="Gene3D" id="3.50.50.60">
    <property type="entry name" value="FAD/NAD(P)-binding domain"/>
    <property type="match status" value="1"/>
</dbReference>
<dbReference type="GeneID" id="20678065"/>
<evidence type="ECO:0000256" key="4">
    <source>
        <dbReference type="SAM" id="MobiDB-lite"/>
    </source>
</evidence>
<dbReference type="InterPro" id="IPR000172">
    <property type="entry name" value="GMC_OxRdtase_N"/>
</dbReference>